<reference evidence="3" key="1">
    <citation type="submission" date="2011-02" db="EMBL/GenBank/DDBJ databases">
        <title>Complete sequence of Spirochaeta sp. Buddy.</title>
        <authorList>
            <person name="Lucas S."/>
            <person name="Copeland A."/>
            <person name="Lapidus A."/>
            <person name="Cheng J.-F."/>
            <person name="Goodwin L."/>
            <person name="Pitluck S."/>
            <person name="Zeytun A."/>
            <person name="Detter J.C."/>
            <person name="Han C."/>
            <person name="Tapia R."/>
            <person name="Land M."/>
            <person name="Hauser L."/>
            <person name="Kyrpides N."/>
            <person name="Ivanova N."/>
            <person name="Mikhailova N."/>
            <person name="Pagani I."/>
            <person name="Ritalahti K.M."/>
            <person name="Loeffler F.E."/>
            <person name="Woyke T."/>
        </authorList>
    </citation>
    <scope>NUCLEOTIDE SEQUENCE [LARGE SCALE GENOMIC DNA]</scope>
    <source>
        <strain evidence="3">ATCC BAA-1886 / DSM 22777 / Buddy</strain>
    </source>
</reference>
<sequence length="1553" mass="171117">MGYTGKKVRYHTTLKDIAVSVLVLISCAILCLYGMARLGMANPSQYIADRLMQNLNSGGPVSFKAESMDRMFLKNLIINKPSLSLTQNTSASASEIEIQGGLPLLLSSYMFGSKQVNVNVRDPELVINESLQNLSLESSSSNSHLQTWLESNTFSIETQNLRASMDAPELALELEMSSLDLLFDNNKPFPTIRGSAPILTFDTGTLQATLLDSEIGLNEEGSALIEISKVSLLQQGLEVSFAQLVALGTLESLAFANSDITIDFSLADLKAERERLTLAVPILTSTIQLKHGAFDQATLSYDQLSLSIEGIQVHSPTATVTGRKEGEKFLFGLATKQGDLFKVTYAQTLSLDLHTLQANAQYEANTASIQLSLGQIQYSLNDLEADLSSLYLQANTQLEGMNLIEAELNLQADAQASFKHSDINFSSPLVSELSYRASDAAMSSSAYLTNLASSFTTVPLSARMSFQSNRQGSQLQAELDYQDMLFIRSVYDMPTTAEGTFFFTSRLNDFPLSILSPTFEAFAPFIKPYYQDATNLIGNISFQSSRGGGSILPFDGKAAIELALLSAKVGKVELDAGFTFLADIKGDSVFVNAMTLASSGYRLVFSGSTELNYWLPRGELDLYRIDDGQRLLSVNFFDQPPSAYRFNVTTPFEKSLLVDGTIRREGSEFIVGSADFSIFKTTFPFTFRLDTSTLQFLLSQQEHLSLSANLAPPITGRLVANDLRLPDAGFFALAAISGDLEAEFFSLRDWQLASKEFRIEGVQFKNRSYDLLTSLTAKENQVLLSNMQLKEGGHIFPSRFSYTGTDFVSLVQASFLAPFEATFSLDADEERKISISLLGYEDRINGALQISSLPLDRFFHQLQGTVLDFSALGYSDFKETASVDGFVELTKGNAKFTSKLAFDQDSLTLYDSAVQMPDFTYIGQALSITDQLARSTGKFEHIRHLTYKDQVSQLTYDLAIDLGQFKTIFDLPKALKPIFEGSLIAELSLSDILLYGEGGINDGTYLINLSDGLFTIGGDHLDLSYQSASKHLQATMNTSFGIGFAVEGSLASSDFGLSIDSIYLPLPLLNRTFLKPIFSFLDGVAQGELYLAKTADGLRPYGQLWVDSARMQLFWLPQDIITMKNISASSDGSRAITPRIPFFSTNTVTGKTIEGYGWLGASFDGLRFENYEIHAESGDQMVFIWLPMQGFDADIKTYAGGTFNLFGVGFETWLDGKVMIQDSTMTLGIKDLPSWYIANNLTTTEFEVVTGKNVSFSYPNTQNPFIKATITENQNISFLYDHITDEFIADGTLSFRSGEIYYFQKNFFITEGSLALHTDALTGKNQIQPTINLRAKMTDFDAQGERIDIFLVLRDSGLSNLNPQFESIPAKDINEILEILGQSILPTGAYGEVNLYSVVSLAAAATDVAERLGYIDASQTTALTESIRISLGLDMFSIRSNILQNILFDALPGSNIGGVLTPLARYLNNTSIFMGKYVGRQFFLQALVHLSAMESSRVKRSFISPDLSLDLELSLDWVNPLGTFSFFTQPNELSFTNILDTIGFSVTKRIVLR</sequence>
<evidence type="ECO:0000256" key="1">
    <source>
        <dbReference type="SAM" id="Phobius"/>
    </source>
</evidence>
<proteinExistence type="predicted"/>
<dbReference type="eggNOG" id="COG2911">
    <property type="taxonomic scope" value="Bacteria"/>
</dbReference>
<evidence type="ECO:0000313" key="3">
    <source>
        <dbReference type="Proteomes" id="UP000008466"/>
    </source>
</evidence>
<name>F0RZ19_SPHGB</name>
<dbReference type="Proteomes" id="UP000008466">
    <property type="component" value="Chromosome"/>
</dbReference>
<keyword evidence="3" id="KW-1185">Reference proteome</keyword>
<keyword evidence="1" id="KW-0472">Membrane</keyword>
<accession>F0RZ19</accession>
<dbReference type="PROSITE" id="PS51257">
    <property type="entry name" value="PROKAR_LIPOPROTEIN"/>
    <property type="match status" value="1"/>
</dbReference>
<gene>
    <name evidence="2" type="ordered locus">SpiBuddy_1401</name>
</gene>
<dbReference type="HOGENOM" id="CLU_242494_0_0_12"/>
<feature type="transmembrane region" description="Helical" evidence="1">
    <location>
        <begin position="17"/>
        <end position="36"/>
    </location>
</feature>
<dbReference type="EMBL" id="CP002541">
    <property type="protein sequence ID" value="ADY13226.1"/>
    <property type="molecule type" value="Genomic_DNA"/>
</dbReference>
<dbReference type="KEGG" id="sbu:SpiBuddy_1401"/>
<protein>
    <submittedName>
        <fullName evidence="2">Uncharacterized protein</fullName>
    </submittedName>
</protein>
<evidence type="ECO:0000313" key="2">
    <source>
        <dbReference type="EMBL" id="ADY13226.1"/>
    </source>
</evidence>
<dbReference type="STRING" id="158189.SpiBuddy_1401"/>
<keyword evidence="1" id="KW-1133">Transmembrane helix</keyword>
<keyword evidence="1" id="KW-0812">Transmembrane</keyword>
<organism evidence="2 3">
    <name type="scientific">Sphaerochaeta globosa (strain ATCC BAA-1886 / DSM 22777 / Buddy)</name>
    <name type="common">Spirochaeta sp. (strain Buddy)</name>
    <dbReference type="NCBI Taxonomy" id="158189"/>
    <lineage>
        <taxon>Bacteria</taxon>
        <taxon>Pseudomonadati</taxon>
        <taxon>Spirochaetota</taxon>
        <taxon>Spirochaetia</taxon>
        <taxon>Spirochaetales</taxon>
        <taxon>Sphaerochaetaceae</taxon>
        <taxon>Sphaerochaeta</taxon>
    </lineage>
</organism>